<organism evidence="1 2">
    <name type="scientific">Lacticaseibacillus zeae</name>
    <name type="common">Lactobacillus zeae</name>
    <dbReference type="NCBI Taxonomy" id="57037"/>
    <lineage>
        <taxon>Bacteria</taxon>
        <taxon>Bacillati</taxon>
        <taxon>Bacillota</taxon>
        <taxon>Bacilli</taxon>
        <taxon>Lactobacillales</taxon>
        <taxon>Lactobacillaceae</taxon>
        <taxon>Lacticaseibacillus</taxon>
    </lineage>
</organism>
<dbReference type="Proteomes" id="UP000309885">
    <property type="component" value="Unassembled WGS sequence"/>
</dbReference>
<accession>A0A5R8LWY3</accession>
<dbReference type="EMBL" id="VBWO01000001">
    <property type="protein sequence ID" value="TLF41871.1"/>
    <property type="molecule type" value="Genomic_DNA"/>
</dbReference>
<sequence>MSEIGVKIGSISSNIANANSDVAGISKLAPVRFSGTDLRPFTDVESLITKLGSELSKYKALAKTDTQTFQRAANQFVEADSSIASFNKKSVGGL</sequence>
<evidence type="ECO:0000313" key="1">
    <source>
        <dbReference type="EMBL" id="TLF41871.1"/>
    </source>
</evidence>
<dbReference type="InterPro" id="IPR021477">
    <property type="entry name" value="TVIIS_effector_SACOL2603_fam"/>
</dbReference>
<protein>
    <submittedName>
        <fullName evidence="1">TIGR04197 family type VII secretion effector</fullName>
    </submittedName>
</protein>
<dbReference type="NCBIfam" id="TIGR04197">
    <property type="entry name" value="T7SS_SACOL2603"/>
    <property type="match status" value="1"/>
</dbReference>
<reference evidence="1 2" key="1">
    <citation type="submission" date="2019-05" db="EMBL/GenBank/DDBJ databases">
        <title>Genome-based reclassification of Lactobacillus casei as Lactobacillus casei subsp. casei. subsp.nov., description of Lactobacillus casei subsp. zeae subsp. nov., and emended description of Lactobacillus casei.</title>
        <authorList>
            <person name="Huang C.-H."/>
        </authorList>
    </citation>
    <scope>NUCLEOTIDE SEQUENCE [LARGE SCALE GENOMIC DNA]</scope>
    <source>
        <strain evidence="1 2">CRBIP24.44</strain>
    </source>
</reference>
<comment type="caution">
    <text evidence="1">The sequence shown here is derived from an EMBL/GenBank/DDBJ whole genome shotgun (WGS) entry which is preliminary data.</text>
</comment>
<dbReference type="RefSeq" id="WP_138130169.1">
    <property type="nucleotide sequence ID" value="NZ_VBWO01000001.1"/>
</dbReference>
<dbReference type="Pfam" id="PF17279">
    <property type="entry name" value="DUF5344"/>
    <property type="match status" value="1"/>
</dbReference>
<dbReference type="InterPro" id="IPR046318">
    <property type="entry name" value="DUF5344"/>
</dbReference>
<evidence type="ECO:0000313" key="2">
    <source>
        <dbReference type="Proteomes" id="UP000309885"/>
    </source>
</evidence>
<gene>
    <name evidence="1" type="ORF">FEI15_01280</name>
</gene>
<name>A0A5R8LWY3_LACZE</name>
<proteinExistence type="predicted"/>
<dbReference type="AlphaFoldDB" id="A0A5R8LWY3"/>